<keyword evidence="11 13" id="KW-0811">Translocation</keyword>
<evidence type="ECO:0000256" key="8">
    <source>
        <dbReference type="ARBA" id="ARBA00022840"/>
    </source>
</evidence>
<evidence type="ECO:0000256" key="7">
    <source>
        <dbReference type="ARBA" id="ARBA00022833"/>
    </source>
</evidence>
<evidence type="ECO:0000256" key="4">
    <source>
        <dbReference type="ARBA" id="ARBA00022490"/>
    </source>
</evidence>
<feature type="binding site" evidence="13">
    <location>
        <begin position="105"/>
        <end position="109"/>
    </location>
    <ligand>
        <name>ATP</name>
        <dbReference type="ChEBI" id="CHEBI:30616"/>
    </ligand>
</feature>
<keyword evidence="2 13" id="KW-0813">Transport</keyword>
<dbReference type="FunFam" id="3.90.1440.10:FF:000001">
    <property type="entry name" value="Preprotein translocase subunit SecA"/>
    <property type="match status" value="1"/>
</dbReference>
<dbReference type="PROSITE" id="PS51192">
    <property type="entry name" value="HELICASE_ATP_BIND_1"/>
    <property type="match status" value="1"/>
</dbReference>
<comment type="subcellular location">
    <subcellularLocation>
        <location evidence="13">Cell membrane</location>
        <topology evidence="13">Peripheral membrane protein</topology>
        <orientation evidence="13">Cytoplasmic side</orientation>
    </subcellularLocation>
    <subcellularLocation>
        <location evidence="13">Cytoplasm</location>
    </subcellularLocation>
    <text evidence="13">Distribution is 50-50.</text>
</comment>
<dbReference type="Pfam" id="PF07516">
    <property type="entry name" value="SecA_SW"/>
    <property type="match status" value="1"/>
</dbReference>
<dbReference type="Gene3D" id="1.10.3060.10">
    <property type="entry name" value="Helical scaffold and wing domains of SecA"/>
    <property type="match status" value="1"/>
</dbReference>
<evidence type="ECO:0000256" key="1">
    <source>
        <dbReference type="ARBA" id="ARBA00007650"/>
    </source>
</evidence>
<evidence type="ECO:0000256" key="6">
    <source>
        <dbReference type="ARBA" id="ARBA00022741"/>
    </source>
</evidence>
<evidence type="ECO:0000256" key="13">
    <source>
        <dbReference type="HAMAP-Rule" id="MF_01382"/>
    </source>
</evidence>
<dbReference type="GO" id="GO:0017038">
    <property type="term" value="P:protein import"/>
    <property type="evidence" value="ECO:0007669"/>
    <property type="project" value="InterPro"/>
</dbReference>
<dbReference type="EC" id="7.4.2.8" evidence="13"/>
<keyword evidence="7" id="KW-0862">Zinc</keyword>
<proteinExistence type="inferred from homology"/>
<feature type="binding site" evidence="13">
    <location>
        <position position="87"/>
    </location>
    <ligand>
        <name>ATP</name>
        <dbReference type="ChEBI" id="CHEBI:30616"/>
    </ligand>
</feature>
<dbReference type="InterPro" id="IPR000185">
    <property type="entry name" value="SecA"/>
</dbReference>
<dbReference type="OrthoDB" id="9805579at2"/>
<dbReference type="AlphaFoldDB" id="A0A1G9YH49"/>
<keyword evidence="5" id="KW-0479">Metal-binding</keyword>
<keyword evidence="20" id="KW-1185">Reference proteome</keyword>
<evidence type="ECO:0000256" key="9">
    <source>
        <dbReference type="ARBA" id="ARBA00022927"/>
    </source>
</evidence>
<protein>
    <recommendedName>
        <fullName evidence="13 14">Protein translocase subunit SecA</fullName>
        <ecNumber evidence="13">7.4.2.8</ecNumber>
    </recommendedName>
</protein>
<evidence type="ECO:0000313" key="20">
    <source>
        <dbReference type="Proteomes" id="UP000199309"/>
    </source>
</evidence>
<feature type="domain" description="Helicase C-terminal" evidence="17">
    <location>
        <begin position="404"/>
        <end position="588"/>
    </location>
</feature>
<dbReference type="InterPro" id="IPR011115">
    <property type="entry name" value="SecA_DEAD"/>
</dbReference>
<evidence type="ECO:0000256" key="14">
    <source>
        <dbReference type="RuleBase" id="RU003874"/>
    </source>
</evidence>
<dbReference type="Pfam" id="PF01043">
    <property type="entry name" value="SecA_PP_bind"/>
    <property type="match status" value="1"/>
</dbReference>
<dbReference type="STRING" id="349095.SAMN05660299_02074"/>
<dbReference type="InterPro" id="IPR011116">
    <property type="entry name" value="SecA_Wing/Scaffold"/>
</dbReference>
<dbReference type="CDD" id="cd17928">
    <property type="entry name" value="DEXDc_SecA"/>
    <property type="match status" value="1"/>
</dbReference>
<dbReference type="Gene3D" id="3.90.1440.10">
    <property type="entry name" value="SecA, preprotein cross-linking domain"/>
    <property type="match status" value="1"/>
</dbReference>
<evidence type="ECO:0000259" key="16">
    <source>
        <dbReference type="PROSITE" id="PS51192"/>
    </source>
</evidence>
<dbReference type="CDD" id="cd18803">
    <property type="entry name" value="SF2_C_secA"/>
    <property type="match status" value="1"/>
</dbReference>
<dbReference type="GO" id="GO:0005524">
    <property type="term" value="F:ATP binding"/>
    <property type="evidence" value="ECO:0007669"/>
    <property type="project" value="UniProtKB-UniRule"/>
</dbReference>
<dbReference type="SUPFAM" id="SSF81886">
    <property type="entry name" value="Helical scaffold and wing domains of SecA"/>
    <property type="match status" value="1"/>
</dbReference>
<comment type="function">
    <text evidence="13">Part of the Sec protein translocase complex. Interacts with the SecYEG preprotein conducting channel. Has a central role in coupling the hydrolysis of ATP to the transfer of proteins into and across the cell membrane, serving as an ATP-driven molecular motor driving the stepwise translocation of polypeptide chains across the membrane.</text>
</comment>
<dbReference type="InterPro" id="IPR044722">
    <property type="entry name" value="SecA_SF2_C"/>
</dbReference>
<dbReference type="GO" id="GO:0065002">
    <property type="term" value="P:intracellular protein transmembrane transport"/>
    <property type="evidence" value="ECO:0007669"/>
    <property type="project" value="UniProtKB-UniRule"/>
</dbReference>
<dbReference type="InterPro" id="IPR036266">
    <property type="entry name" value="SecA_Wing/Scaffold_sf"/>
</dbReference>
<evidence type="ECO:0000313" key="19">
    <source>
        <dbReference type="EMBL" id="SDN08464.1"/>
    </source>
</evidence>
<feature type="region of interest" description="Disordered" evidence="15">
    <location>
        <begin position="797"/>
        <end position="822"/>
    </location>
</feature>
<dbReference type="EMBL" id="FNHQ01000023">
    <property type="protein sequence ID" value="SDN08464.1"/>
    <property type="molecule type" value="Genomic_DNA"/>
</dbReference>
<dbReference type="PANTHER" id="PTHR30612">
    <property type="entry name" value="SECA INNER MEMBRANE COMPONENT OF SEC PROTEIN SECRETION SYSTEM"/>
    <property type="match status" value="1"/>
</dbReference>
<dbReference type="SMART" id="SM00958">
    <property type="entry name" value="SecA_PP_bind"/>
    <property type="match status" value="1"/>
</dbReference>
<dbReference type="GO" id="GO:0006605">
    <property type="term" value="P:protein targeting"/>
    <property type="evidence" value="ECO:0007669"/>
    <property type="project" value="UniProtKB-UniRule"/>
</dbReference>
<dbReference type="FunFam" id="3.40.50.300:FF:000429">
    <property type="entry name" value="Preprotein translocase subunit SecA"/>
    <property type="match status" value="1"/>
</dbReference>
<dbReference type="Gene3D" id="3.40.50.300">
    <property type="entry name" value="P-loop containing nucleotide triphosphate hydrolases"/>
    <property type="match status" value="3"/>
</dbReference>
<keyword evidence="12 13" id="KW-0472">Membrane</keyword>
<evidence type="ECO:0000259" key="17">
    <source>
        <dbReference type="PROSITE" id="PS51194"/>
    </source>
</evidence>
<evidence type="ECO:0000256" key="5">
    <source>
        <dbReference type="ARBA" id="ARBA00022723"/>
    </source>
</evidence>
<dbReference type="PROSITE" id="PS01312">
    <property type="entry name" value="SECA"/>
    <property type="match status" value="1"/>
</dbReference>
<evidence type="ECO:0000259" key="18">
    <source>
        <dbReference type="PROSITE" id="PS51196"/>
    </source>
</evidence>
<evidence type="ECO:0000256" key="10">
    <source>
        <dbReference type="ARBA" id="ARBA00022967"/>
    </source>
</evidence>
<keyword evidence="8 13" id="KW-0067">ATP-binding</keyword>
<dbReference type="GO" id="GO:0031522">
    <property type="term" value="C:cell envelope Sec protein transport complex"/>
    <property type="evidence" value="ECO:0007669"/>
    <property type="project" value="TreeGrafter"/>
</dbReference>
<comment type="subunit">
    <text evidence="13">Monomer and homodimer. Part of the essential Sec protein translocation apparatus which comprises SecA, SecYEG and auxiliary proteins SecDF. Other proteins may also be involved.</text>
</comment>
<sequence length="822" mass="93967">MFDKLVNRLLGNNTERELKKMWPIVKDVNRLEASLADLSDASLAGKTLEFKKRIQEGETLDDLLPEAFAVVREASRRVTGMRHFDVQLLGGIVLHRGDIAEMRTGEGKTLVATLPVYLNALSGKGVHVVTVNDYLATRDSEEMGQIYKFLGMTVGLIVHDLDYDQRRRAYNADITYGTNNEFGFDYLRDNMVISADQMVQRPLNYCIVDEVDSILIDEARTPLIISGPGEKSTDMYYTLAAIVKRLKKDEDYTMDEKQKTIAPTEEGAHKIEKMLGISNMFDNEHLELNHLVIQALRACFMMHLDKDYVVKNGEIVIVDEFTGRLMYGRRYSDGLHQSIEAKEGVKVQGESKTLATITFQNYFRMYNKLAGMTGTAKTEEDEFNKIYKLDVYVIPTNMPMIRKDLPDMIYKTKNAKYRAVVREIKVRHAKGQPLLVGTTSISQSEIISGLLKKENIVHNVLNAKYHEKEAEIIKEAGQPNMVTIATNMAGRGTDIKLGKGVPELGGLMIIGTERHESRRIDNQLRGRSGRQGDPGTTQFFLSLEDDLMRIFGSDNISKVMDKLGMDEDEPITHSMITKSIEKAQKKVEAHNFEIRKYVLEYDDVMNQQREVLYGQRRQVLQVESLRETIIGMVDDIIMDGLEKYANEKLYPEEWDFTGLLQQMEQYFVPKGATTVQELENLSRIEVQDKLHTIATELYDVREKEIGAPTMRELEKAIMLRVVDSKWMDHLDAMDALKEGINLRAYGQKNPLVEYKFEAYEMFEEMVDSIKRTVVTFLYHIQITYSSTVPKAENHLEGATTVHPENKPVSKEDIEADERQHEK</sequence>
<evidence type="ECO:0000256" key="2">
    <source>
        <dbReference type="ARBA" id="ARBA00022448"/>
    </source>
</evidence>
<keyword evidence="3 13" id="KW-1003">Cell membrane</keyword>
<dbReference type="GO" id="GO:0005886">
    <property type="term" value="C:plasma membrane"/>
    <property type="evidence" value="ECO:0007669"/>
    <property type="project" value="UniProtKB-SubCell"/>
</dbReference>
<dbReference type="RefSeq" id="WP_091651504.1">
    <property type="nucleotide sequence ID" value="NZ_FNHQ01000023.1"/>
</dbReference>
<comment type="similarity">
    <text evidence="1 13 14">Belongs to the SecA family.</text>
</comment>
<dbReference type="Pfam" id="PF07517">
    <property type="entry name" value="SecA_DEAD"/>
    <property type="match status" value="1"/>
</dbReference>
<dbReference type="NCBIfam" id="NF009538">
    <property type="entry name" value="PRK12904.1"/>
    <property type="match status" value="1"/>
</dbReference>
<dbReference type="InterPro" id="IPR014018">
    <property type="entry name" value="SecA_motor_DEAD"/>
</dbReference>
<evidence type="ECO:0000256" key="11">
    <source>
        <dbReference type="ARBA" id="ARBA00023010"/>
    </source>
</evidence>
<dbReference type="PROSITE" id="PS51196">
    <property type="entry name" value="SECA_MOTOR_DEAD"/>
    <property type="match status" value="1"/>
</dbReference>
<dbReference type="InterPro" id="IPR020937">
    <property type="entry name" value="SecA_CS"/>
</dbReference>
<organism evidence="19 20">
    <name type="scientific">Megasphaera paucivorans</name>
    <dbReference type="NCBI Taxonomy" id="349095"/>
    <lineage>
        <taxon>Bacteria</taxon>
        <taxon>Bacillati</taxon>
        <taxon>Bacillota</taxon>
        <taxon>Negativicutes</taxon>
        <taxon>Veillonellales</taxon>
        <taxon>Veillonellaceae</taxon>
        <taxon>Megasphaera</taxon>
    </lineage>
</organism>
<dbReference type="InterPro" id="IPR001650">
    <property type="entry name" value="Helicase_C-like"/>
</dbReference>
<keyword evidence="6 13" id="KW-0547">Nucleotide-binding</keyword>
<keyword evidence="4 13" id="KW-0963">Cytoplasm</keyword>
<feature type="binding site" evidence="13">
    <location>
        <position position="494"/>
    </location>
    <ligand>
        <name>ATP</name>
        <dbReference type="ChEBI" id="CHEBI:30616"/>
    </ligand>
</feature>
<dbReference type="SUPFAM" id="SSF81767">
    <property type="entry name" value="Pre-protein crosslinking domain of SecA"/>
    <property type="match status" value="1"/>
</dbReference>
<name>A0A1G9YH49_9FIRM</name>
<dbReference type="InterPro" id="IPR036670">
    <property type="entry name" value="SecA_X-link_sf"/>
</dbReference>
<dbReference type="InterPro" id="IPR011130">
    <property type="entry name" value="SecA_preprotein_X-link_dom"/>
</dbReference>
<dbReference type="Proteomes" id="UP000199309">
    <property type="component" value="Unassembled WGS sequence"/>
</dbReference>
<evidence type="ECO:0000256" key="12">
    <source>
        <dbReference type="ARBA" id="ARBA00023136"/>
    </source>
</evidence>
<keyword evidence="10 13" id="KW-1278">Translocase</keyword>
<dbReference type="NCBIfam" id="NF006630">
    <property type="entry name" value="PRK09200.1"/>
    <property type="match status" value="1"/>
</dbReference>
<gene>
    <name evidence="13" type="primary">secA</name>
    <name evidence="19" type="ORF">SAMN05660299_02074</name>
</gene>
<dbReference type="GO" id="GO:0008564">
    <property type="term" value="F:protein-exporting ATPase activity"/>
    <property type="evidence" value="ECO:0007669"/>
    <property type="project" value="UniProtKB-EC"/>
</dbReference>
<feature type="domain" description="SecA family profile" evidence="18">
    <location>
        <begin position="3"/>
        <end position="572"/>
    </location>
</feature>
<feature type="domain" description="Helicase ATP-binding" evidence="16">
    <location>
        <begin position="89"/>
        <end position="247"/>
    </location>
</feature>
<evidence type="ECO:0000256" key="15">
    <source>
        <dbReference type="SAM" id="MobiDB-lite"/>
    </source>
</evidence>
<dbReference type="InterPro" id="IPR027417">
    <property type="entry name" value="P-loop_NTPase"/>
</dbReference>
<dbReference type="SMART" id="SM00957">
    <property type="entry name" value="SecA_DEAD"/>
    <property type="match status" value="1"/>
</dbReference>
<dbReference type="HAMAP" id="MF_01382">
    <property type="entry name" value="SecA"/>
    <property type="match status" value="1"/>
</dbReference>
<comment type="catalytic activity">
    <reaction evidence="13">
        <text>ATP + H2O + cellular proteinSide 1 = ADP + phosphate + cellular proteinSide 2.</text>
        <dbReference type="EC" id="7.4.2.8"/>
    </reaction>
</comment>
<feature type="compositionally biased region" description="Basic and acidic residues" evidence="15">
    <location>
        <begin position="803"/>
        <end position="822"/>
    </location>
</feature>
<dbReference type="FunFam" id="3.40.50.300:FF:000334">
    <property type="entry name" value="Protein translocase subunit SecA"/>
    <property type="match status" value="1"/>
</dbReference>
<evidence type="ECO:0000256" key="3">
    <source>
        <dbReference type="ARBA" id="ARBA00022475"/>
    </source>
</evidence>
<accession>A0A1G9YH49</accession>
<dbReference type="PANTHER" id="PTHR30612:SF0">
    <property type="entry name" value="CHLOROPLAST PROTEIN-TRANSPORTING ATPASE"/>
    <property type="match status" value="1"/>
</dbReference>
<dbReference type="SUPFAM" id="SSF52540">
    <property type="entry name" value="P-loop containing nucleoside triphosphate hydrolases"/>
    <property type="match status" value="2"/>
</dbReference>
<dbReference type="PROSITE" id="PS51194">
    <property type="entry name" value="HELICASE_CTER"/>
    <property type="match status" value="1"/>
</dbReference>
<keyword evidence="9 13" id="KW-0653">Protein transport</keyword>
<dbReference type="GO" id="GO:0046872">
    <property type="term" value="F:metal ion binding"/>
    <property type="evidence" value="ECO:0007669"/>
    <property type="project" value="UniProtKB-KW"/>
</dbReference>
<dbReference type="PRINTS" id="PR00906">
    <property type="entry name" value="SECA"/>
</dbReference>
<dbReference type="GO" id="GO:0005829">
    <property type="term" value="C:cytosol"/>
    <property type="evidence" value="ECO:0007669"/>
    <property type="project" value="TreeGrafter"/>
</dbReference>
<dbReference type="NCBIfam" id="TIGR00963">
    <property type="entry name" value="secA"/>
    <property type="match status" value="1"/>
</dbReference>
<dbReference type="FunFam" id="1.10.3060.10:FF:000003">
    <property type="entry name" value="Protein translocase subunit SecA"/>
    <property type="match status" value="1"/>
</dbReference>
<dbReference type="GO" id="GO:0043952">
    <property type="term" value="P:protein transport by the Sec complex"/>
    <property type="evidence" value="ECO:0007669"/>
    <property type="project" value="TreeGrafter"/>
</dbReference>
<dbReference type="InterPro" id="IPR014001">
    <property type="entry name" value="Helicase_ATP-bd"/>
</dbReference>
<dbReference type="Pfam" id="PF21090">
    <property type="entry name" value="P-loop_SecA"/>
    <property type="match status" value="2"/>
</dbReference>
<reference evidence="19 20" key="1">
    <citation type="submission" date="2016-10" db="EMBL/GenBank/DDBJ databases">
        <authorList>
            <person name="de Groot N.N."/>
        </authorList>
    </citation>
    <scope>NUCLEOTIDE SEQUENCE [LARGE SCALE GENOMIC DNA]</scope>
    <source>
        <strain evidence="19 20">DSM 16981</strain>
    </source>
</reference>